<dbReference type="Pfam" id="PF01978">
    <property type="entry name" value="TrmB"/>
    <property type="match status" value="1"/>
</dbReference>
<accession>A0ABW2Q6H5</accession>
<dbReference type="PROSITE" id="PS50043">
    <property type="entry name" value="HTH_LUXR_2"/>
    <property type="match status" value="1"/>
</dbReference>
<evidence type="ECO:0000313" key="3">
    <source>
        <dbReference type="EMBL" id="MFC7403567.1"/>
    </source>
</evidence>
<feature type="domain" description="HTH luxR-type" evidence="2">
    <location>
        <begin position="259"/>
        <end position="324"/>
    </location>
</feature>
<keyword evidence="4" id="KW-1185">Reference proteome</keyword>
<dbReference type="InterPro" id="IPR051797">
    <property type="entry name" value="TrmB-like"/>
</dbReference>
<proteinExistence type="predicted"/>
<evidence type="ECO:0000259" key="2">
    <source>
        <dbReference type="PROSITE" id="PS50043"/>
    </source>
</evidence>
<dbReference type="Proteomes" id="UP001596455">
    <property type="component" value="Unassembled WGS sequence"/>
</dbReference>
<dbReference type="SUPFAM" id="SSF46894">
    <property type="entry name" value="C-terminal effector domain of the bipartite response regulators"/>
    <property type="match status" value="1"/>
</dbReference>
<sequence length="327" mass="36590">MFETLGVGHLDIAVYRVLIDDPDATTETIATRVAANVEAIARSLAMLEERGFVRRSHAVADKYRAEPPQLAFERLLGDHERELHRAQEELSGWRTKAAELIEDLNRTNPRATTFGEFERLVGLDEIVGRMRDLARSANVSVDSIVPVMPSKHGLDQARVDDGELLDRGVSVRAIYRTSARQDPDAVEFARWFRRHGGLVRTALDVPNRVVIYDREVALFRSDPRAPRQGAIVLNTPGAVMALHSYFDLLWATGEELGAEDSDDDALKPDERDLLRLMARGDKDESIARTLGISIRTVRRLTNSLSARAEASSRFELGVQAVKRGWLD</sequence>
<organism evidence="3 4">
    <name type="scientific">Georgenia alba</name>
    <dbReference type="NCBI Taxonomy" id="2233858"/>
    <lineage>
        <taxon>Bacteria</taxon>
        <taxon>Bacillati</taxon>
        <taxon>Actinomycetota</taxon>
        <taxon>Actinomycetes</taxon>
        <taxon>Micrococcales</taxon>
        <taxon>Bogoriellaceae</taxon>
        <taxon>Georgenia</taxon>
    </lineage>
</organism>
<dbReference type="RefSeq" id="WP_382390151.1">
    <property type="nucleotide sequence ID" value="NZ_JBHTCQ010000001.1"/>
</dbReference>
<dbReference type="PANTHER" id="PTHR34293:SF1">
    <property type="entry name" value="HTH-TYPE TRANSCRIPTIONAL REGULATOR TRMBL2"/>
    <property type="match status" value="1"/>
</dbReference>
<dbReference type="InterPro" id="IPR016032">
    <property type="entry name" value="Sig_transdc_resp-reg_C-effctor"/>
</dbReference>
<feature type="coiled-coil region" evidence="1">
    <location>
        <begin position="76"/>
        <end position="103"/>
    </location>
</feature>
<dbReference type="InterPro" id="IPR002831">
    <property type="entry name" value="Tscrpt_reg_TrmB_N"/>
</dbReference>
<dbReference type="InterPro" id="IPR000792">
    <property type="entry name" value="Tscrpt_reg_LuxR_C"/>
</dbReference>
<dbReference type="InterPro" id="IPR036390">
    <property type="entry name" value="WH_DNA-bd_sf"/>
</dbReference>
<gene>
    <name evidence="3" type="ORF">ACFQQL_00495</name>
</gene>
<evidence type="ECO:0000256" key="1">
    <source>
        <dbReference type="SAM" id="Coils"/>
    </source>
</evidence>
<dbReference type="SMART" id="SM00421">
    <property type="entry name" value="HTH_LUXR"/>
    <property type="match status" value="1"/>
</dbReference>
<dbReference type="EMBL" id="JBHTCQ010000001">
    <property type="protein sequence ID" value="MFC7403567.1"/>
    <property type="molecule type" value="Genomic_DNA"/>
</dbReference>
<dbReference type="InterPro" id="IPR036388">
    <property type="entry name" value="WH-like_DNA-bd_sf"/>
</dbReference>
<dbReference type="PANTHER" id="PTHR34293">
    <property type="entry name" value="HTH-TYPE TRANSCRIPTIONAL REGULATOR TRMBL2"/>
    <property type="match status" value="1"/>
</dbReference>
<comment type="caution">
    <text evidence="3">The sequence shown here is derived from an EMBL/GenBank/DDBJ whole genome shotgun (WGS) entry which is preliminary data.</text>
</comment>
<keyword evidence="1" id="KW-0175">Coiled coil</keyword>
<evidence type="ECO:0000313" key="4">
    <source>
        <dbReference type="Proteomes" id="UP001596455"/>
    </source>
</evidence>
<reference evidence="4" key="1">
    <citation type="journal article" date="2019" name="Int. J. Syst. Evol. Microbiol.">
        <title>The Global Catalogue of Microorganisms (GCM) 10K type strain sequencing project: providing services to taxonomists for standard genome sequencing and annotation.</title>
        <authorList>
            <consortium name="The Broad Institute Genomics Platform"/>
            <consortium name="The Broad Institute Genome Sequencing Center for Infectious Disease"/>
            <person name="Wu L."/>
            <person name="Ma J."/>
        </authorList>
    </citation>
    <scope>NUCLEOTIDE SEQUENCE [LARGE SCALE GENOMIC DNA]</scope>
    <source>
        <strain evidence="4">JCM 1490</strain>
    </source>
</reference>
<dbReference type="SUPFAM" id="SSF46785">
    <property type="entry name" value="Winged helix' DNA-binding domain"/>
    <property type="match status" value="1"/>
</dbReference>
<name>A0ABW2Q6H5_9MICO</name>
<protein>
    <submittedName>
        <fullName evidence="3">Helix-turn-helix domain-containing protein</fullName>
    </submittedName>
</protein>
<dbReference type="Gene3D" id="1.10.10.10">
    <property type="entry name" value="Winged helix-like DNA-binding domain superfamily/Winged helix DNA-binding domain"/>
    <property type="match status" value="2"/>
</dbReference>